<keyword evidence="5" id="KW-1185">Reference proteome</keyword>
<proteinExistence type="predicted"/>
<dbReference type="EMBL" id="MTYJ01000086">
    <property type="protein sequence ID" value="OQV15663.1"/>
    <property type="molecule type" value="Genomic_DNA"/>
</dbReference>
<name>A0A1W0WKK6_HYPEX</name>
<organism evidence="4 5">
    <name type="scientific">Hypsibius exemplaris</name>
    <name type="common">Freshwater tardigrade</name>
    <dbReference type="NCBI Taxonomy" id="2072580"/>
    <lineage>
        <taxon>Eukaryota</taxon>
        <taxon>Metazoa</taxon>
        <taxon>Ecdysozoa</taxon>
        <taxon>Tardigrada</taxon>
        <taxon>Eutardigrada</taxon>
        <taxon>Parachela</taxon>
        <taxon>Hypsibioidea</taxon>
        <taxon>Hypsibiidae</taxon>
        <taxon>Hypsibius</taxon>
    </lineage>
</organism>
<keyword evidence="2" id="KW-0732">Signal</keyword>
<accession>A0A1W0WKK6</accession>
<evidence type="ECO:0000313" key="5">
    <source>
        <dbReference type="Proteomes" id="UP000192578"/>
    </source>
</evidence>
<evidence type="ECO:0000313" key="4">
    <source>
        <dbReference type="EMBL" id="OQV15663.1"/>
    </source>
</evidence>
<dbReference type="OrthoDB" id="8109893at2759"/>
<dbReference type="GO" id="GO:0006952">
    <property type="term" value="P:defense response"/>
    <property type="evidence" value="ECO:0007669"/>
    <property type="project" value="InterPro"/>
</dbReference>
<dbReference type="Gene3D" id="3.30.30.10">
    <property type="entry name" value="Knottin, scorpion toxin-like"/>
    <property type="match status" value="1"/>
</dbReference>
<dbReference type="SUPFAM" id="SSF57095">
    <property type="entry name" value="Scorpion toxin-like"/>
    <property type="match status" value="1"/>
</dbReference>
<dbReference type="InterPro" id="IPR036574">
    <property type="entry name" value="Scorpion_toxin-like_sf"/>
</dbReference>
<evidence type="ECO:0000256" key="1">
    <source>
        <dbReference type="ARBA" id="ARBA00023157"/>
    </source>
</evidence>
<dbReference type="AlphaFoldDB" id="A0A1W0WKK6"/>
<protein>
    <recommendedName>
        <fullName evidence="3">Invertebrate defensins family profile domain-containing protein</fullName>
    </recommendedName>
</protein>
<feature type="signal peptide" evidence="2">
    <location>
        <begin position="1"/>
        <end position="25"/>
    </location>
</feature>
<dbReference type="PROSITE" id="PS51378">
    <property type="entry name" value="INVERT_DEFENSINS"/>
    <property type="match status" value="1"/>
</dbReference>
<dbReference type="InterPro" id="IPR001542">
    <property type="entry name" value="Defensin_invertebrate/fungal"/>
</dbReference>
<gene>
    <name evidence="4" type="ORF">BV898_10250</name>
</gene>
<evidence type="ECO:0000256" key="2">
    <source>
        <dbReference type="SAM" id="SignalP"/>
    </source>
</evidence>
<feature type="chain" id="PRO_5012867908" description="Invertebrate defensins family profile domain-containing protein" evidence="2">
    <location>
        <begin position="26"/>
        <end position="75"/>
    </location>
</feature>
<reference evidence="5" key="1">
    <citation type="submission" date="2017-01" db="EMBL/GenBank/DDBJ databases">
        <title>Comparative genomics of anhydrobiosis in the tardigrade Hypsibius dujardini.</title>
        <authorList>
            <person name="Yoshida Y."/>
            <person name="Koutsovoulos G."/>
            <person name="Laetsch D."/>
            <person name="Stevens L."/>
            <person name="Kumar S."/>
            <person name="Horikawa D."/>
            <person name="Ishino K."/>
            <person name="Komine S."/>
            <person name="Tomita M."/>
            <person name="Blaxter M."/>
            <person name="Arakawa K."/>
        </authorList>
    </citation>
    <scope>NUCLEOTIDE SEQUENCE [LARGE SCALE GENOMIC DNA]</scope>
    <source>
        <strain evidence="5">Z151</strain>
    </source>
</reference>
<evidence type="ECO:0000259" key="3">
    <source>
        <dbReference type="PROSITE" id="PS51378"/>
    </source>
</evidence>
<feature type="domain" description="Invertebrate defensins family profile" evidence="3">
    <location>
        <begin position="35"/>
        <end position="75"/>
    </location>
</feature>
<dbReference type="Proteomes" id="UP000192578">
    <property type="component" value="Unassembled WGS sequence"/>
</dbReference>
<comment type="caution">
    <text evidence="4">The sequence shown here is derived from an EMBL/GenBank/DDBJ whole genome shotgun (WGS) entry which is preliminary data.</text>
</comment>
<keyword evidence="1" id="KW-1015">Disulfide bond</keyword>
<sequence length="75" mass="8020">MKTAIILAVLLTLALFSITADGAVALNRSKRDSLKGSCVWGAVDYKSDCLGECKRMGYKGGHCGSFANVNCWCET</sequence>